<accession>A0ABV5EXF7</accession>
<dbReference type="InterPro" id="IPR026444">
    <property type="entry name" value="Secre_tail"/>
</dbReference>
<feature type="signal peptide" evidence="2">
    <location>
        <begin position="1"/>
        <end position="19"/>
    </location>
</feature>
<dbReference type="EMBL" id="JBHMEZ010000001">
    <property type="protein sequence ID" value="MFB9051865.1"/>
    <property type="molecule type" value="Genomic_DNA"/>
</dbReference>
<feature type="domain" description="Secretion system C-terminal sorting" evidence="3">
    <location>
        <begin position="336"/>
        <end position="414"/>
    </location>
</feature>
<dbReference type="Pfam" id="PF14064">
    <property type="entry name" value="HmuY"/>
    <property type="match status" value="1"/>
</dbReference>
<evidence type="ECO:0000256" key="1">
    <source>
        <dbReference type="ARBA" id="ARBA00022729"/>
    </source>
</evidence>
<evidence type="ECO:0000313" key="5">
    <source>
        <dbReference type="Proteomes" id="UP001589605"/>
    </source>
</evidence>
<evidence type="ECO:0000259" key="3">
    <source>
        <dbReference type="Pfam" id="PF18962"/>
    </source>
</evidence>
<proteinExistence type="predicted"/>
<feature type="chain" id="PRO_5046751143" evidence="2">
    <location>
        <begin position="20"/>
        <end position="416"/>
    </location>
</feature>
<dbReference type="Proteomes" id="UP001589605">
    <property type="component" value="Unassembled WGS sequence"/>
</dbReference>
<organism evidence="4 5">
    <name type="scientific">Formosa undariae</name>
    <dbReference type="NCBI Taxonomy" id="1325436"/>
    <lineage>
        <taxon>Bacteria</taxon>
        <taxon>Pseudomonadati</taxon>
        <taxon>Bacteroidota</taxon>
        <taxon>Flavobacteriia</taxon>
        <taxon>Flavobacteriales</taxon>
        <taxon>Flavobacteriaceae</taxon>
        <taxon>Formosa</taxon>
    </lineage>
</organism>
<comment type="caution">
    <text evidence="4">The sequence shown here is derived from an EMBL/GenBank/DDBJ whole genome shotgun (WGS) entry which is preliminary data.</text>
</comment>
<dbReference type="NCBIfam" id="TIGR04183">
    <property type="entry name" value="Por_Secre_tail"/>
    <property type="match status" value="1"/>
</dbReference>
<protein>
    <submittedName>
        <fullName evidence="4">T9SS type A sorting domain-containing protein</fullName>
    </submittedName>
</protein>
<dbReference type="RefSeq" id="WP_382380686.1">
    <property type="nucleotide sequence ID" value="NZ_JBHMEZ010000001.1"/>
</dbReference>
<name>A0ABV5EXF7_9FLAO</name>
<sequence>MKTTLQLLCFLCCFTTAFAQEIDVSLSMQPNYESTVYYNLDTQAETSFTADAWDIGFLRTSSMSMSIRTNALVDVFEASNNTNDWSAIDVANEANWTKLYNGDTDWTSGSIDSGSASYGWGNYNMANHHVLGSVIFVLKYADGTYAKFINEDFYGGYTFKYATWDGTTWSDDKTETIANSENENNRFNYFSLKNGSKVIAEPAMDAWHLVFNRYYTDIEDNEGNLVKYLVTGILTNSGISVAINDEENDNTDLSNLTYSEDINTIGSDWKTFSMNTYSYEVNPNKAYYIKTESGAIYRLVFTSFEGMSTGNLSFTYEDVTQRLSIDNVNESISFGVYPNPTTDKKINLVYDVNALTSSNNEVAIYALTGAKVFATSLKNNSGFYNKELQLDNLQSGIYILKFTSGNTSTTKKLILN</sequence>
<evidence type="ECO:0000256" key="2">
    <source>
        <dbReference type="SAM" id="SignalP"/>
    </source>
</evidence>
<keyword evidence="1 2" id="KW-0732">Signal</keyword>
<keyword evidence="5" id="KW-1185">Reference proteome</keyword>
<dbReference type="CDD" id="cd12105">
    <property type="entry name" value="HmuY"/>
    <property type="match status" value="1"/>
</dbReference>
<gene>
    <name evidence="4" type="ORF">ACFFVB_02125</name>
</gene>
<dbReference type="InterPro" id="IPR025921">
    <property type="entry name" value="HmuY"/>
</dbReference>
<dbReference type="Pfam" id="PF18962">
    <property type="entry name" value="Por_Secre_tail"/>
    <property type="match status" value="1"/>
</dbReference>
<reference evidence="4 5" key="1">
    <citation type="submission" date="2024-09" db="EMBL/GenBank/DDBJ databases">
        <authorList>
            <person name="Sun Q."/>
            <person name="Mori K."/>
        </authorList>
    </citation>
    <scope>NUCLEOTIDE SEQUENCE [LARGE SCALE GENOMIC DNA]</scope>
    <source>
        <strain evidence="4 5">CECT 8286</strain>
    </source>
</reference>
<evidence type="ECO:0000313" key="4">
    <source>
        <dbReference type="EMBL" id="MFB9051865.1"/>
    </source>
</evidence>